<accession>A0A8T0QD25</accession>
<reference evidence="2" key="1">
    <citation type="submission" date="2020-05" db="EMBL/GenBank/DDBJ databases">
        <title>WGS assembly of Panicum virgatum.</title>
        <authorList>
            <person name="Lovell J.T."/>
            <person name="Jenkins J."/>
            <person name="Shu S."/>
            <person name="Juenger T.E."/>
            <person name="Schmutz J."/>
        </authorList>
    </citation>
    <scope>NUCLEOTIDE SEQUENCE</scope>
    <source>
        <strain evidence="2">AP13</strain>
    </source>
</reference>
<gene>
    <name evidence="2" type="ORF">PVAP13_7NG158900</name>
</gene>
<protein>
    <submittedName>
        <fullName evidence="2">Uncharacterized protein</fullName>
    </submittedName>
</protein>
<keyword evidence="3" id="KW-1185">Reference proteome</keyword>
<organism evidence="2 3">
    <name type="scientific">Panicum virgatum</name>
    <name type="common">Blackwell switchgrass</name>
    <dbReference type="NCBI Taxonomy" id="38727"/>
    <lineage>
        <taxon>Eukaryota</taxon>
        <taxon>Viridiplantae</taxon>
        <taxon>Streptophyta</taxon>
        <taxon>Embryophyta</taxon>
        <taxon>Tracheophyta</taxon>
        <taxon>Spermatophyta</taxon>
        <taxon>Magnoliopsida</taxon>
        <taxon>Liliopsida</taxon>
        <taxon>Poales</taxon>
        <taxon>Poaceae</taxon>
        <taxon>PACMAD clade</taxon>
        <taxon>Panicoideae</taxon>
        <taxon>Panicodae</taxon>
        <taxon>Paniceae</taxon>
        <taxon>Panicinae</taxon>
        <taxon>Panicum</taxon>
        <taxon>Panicum sect. Hiantes</taxon>
    </lineage>
</organism>
<sequence>MLHRRRRRRRRRRPWRYLFGRGQERFASQQPQGEWTGIVLPPQSQGAEAKIRGTGRARGKIHAPGLGLQGSERGSSPSPSSRPACTSVKPELIDLAGKILILLMRRRHHAGFRAGDEFCQTTESPSRTEMF</sequence>
<dbReference type="Proteomes" id="UP000823388">
    <property type="component" value="Chromosome 7N"/>
</dbReference>
<dbReference type="EMBL" id="CM029050">
    <property type="protein sequence ID" value="KAG2568134.1"/>
    <property type="molecule type" value="Genomic_DNA"/>
</dbReference>
<comment type="caution">
    <text evidence="2">The sequence shown here is derived from an EMBL/GenBank/DDBJ whole genome shotgun (WGS) entry which is preliminary data.</text>
</comment>
<evidence type="ECO:0000313" key="2">
    <source>
        <dbReference type="EMBL" id="KAG2568134.1"/>
    </source>
</evidence>
<evidence type="ECO:0000313" key="3">
    <source>
        <dbReference type="Proteomes" id="UP000823388"/>
    </source>
</evidence>
<proteinExistence type="predicted"/>
<feature type="region of interest" description="Disordered" evidence="1">
    <location>
        <begin position="26"/>
        <end position="87"/>
    </location>
</feature>
<name>A0A8T0QD25_PANVG</name>
<feature type="compositionally biased region" description="Low complexity" evidence="1">
    <location>
        <begin position="70"/>
        <end position="83"/>
    </location>
</feature>
<evidence type="ECO:0000256" key="1">
    <source>
        <dbReference type="SAM" id="MobiDB-lite"/>
    </source>
</evidence>
<dbReference type="AlphaFoldDB" id="A0A8T0QD25"/>